<feature type="domain" description="HTH gntR-type" evidence="4">
    <location>
        <begin position="40"/>
        <end position="107"/>
    </location>
</feature>
<dbReference type="SUPFAM" id="SSF48008">
    <property type="entry name" value="GntR ligand-binding domain-like"/>
    <property type="match status" value="1"/>
</dbReference>
<dbReference type="InterPro" id="IPR036388">
    <property type="entry name" value="WH-like_DNA-bd_sf"/>
</dbReference>
<dbReference type="OrthoDB" id="9816161at2"/>
<keyword evidence="2" id="KW-0238">DNA-binding</keyword>
<dbReference type="InterPro" id="IPR011711">
    <property type="entry name" value="GntR_C"/>
</dbReference>
<dbReference type="PANTHER" id="PTHR43537:SF45">
    <property type="entry name" value="GNTR FAMILY REGULATORY PROTEIN"/>
    <property type="match status" value="1"/>
</dbReference>
<name>A0A4Q8AH53_9MICO</name>
<dbReference type="RefSeq" id="WP_130504357.1">
    <property type="nucleotide sequence ID" value="NZ_SHLC01000001.1"/>
</dbReference>
<gene>
    <name evidence="5" type="ORF">EV379_0016</name>
</gene>
<dbReference type="InterPro" id="IPR008920">
    <property type="entry name" value="TF_FadR/GntR_C"/>
</dbReference>
<dbReference type="PANTHER" id="PTHR43537">
    <property type="entry name" value="TRANSCRIPTIONAL REGULATOR, GNTR FAMILY"/>
    <property type="match status" value="1"/>
</dbReference>
<evidence type="ECO:0000256" key="2">
    <source>
        <dbReference type="ARBA" id="ARBA00023125"/>
    </source>
</evidence>
<accession>A0A4Q8AH53</accession>
<evidence type="ECO:0000256" key="3">
    <source>
        <dbReference type="ARBA" id="ARBA00023163"/>
    </source>
</evidence>
<dbReference type="Pfam" id="PF00392">
    <property type="entry name" value="GntR"/>
    <property type="match status" value="1"/>
</dbReference>
<dbReference type="AlphaFoldDB" id="A0A4Q8AH53"/>
<dbReference type="Proteomes" id="UP000291483">
    <property type="component" value="Unassembled WGS sequence"/>
</dbReference>
<keyword evidence="3" id="KW-0804">Transcription</keyword>
<dbReference type="CDD" id="cd07377">
    <property type="entry name" value="WHTH_GntR"/>
    <property type="match status" value="1"/>
</dbReference>
<dbReference type="Gene3D" id="1.10.10.10">
    <property type="entry name" value="Winged helix-like DNA-binding domain superfamily/Winged helix DNA-binding domain"/>
    <property type="match status" value="1"/>
</dbReference>
<evidence type="ECO:0000256" key="1">
    <source>
        <dbReference type="ARBA" id="ARBA00023015"/>
    </source>
</evidence>
<reference evidence="5 6" key="1">
    <citation type="submission" date="2019-02" db="EMBL/GenBank/DDBJ databases">
        <title>Sequencing the genomes of 1000 actinobacteria strains.</title>
        <authorList>
            <person name="Klenk H.-P."/>
        </authorList>
    </citation>
    <scope>NUCLEOTIDE SEQUENCE [LARGE SCALE GENOMIC DNA]</scope>
    <source>
        <strain evidence="5 6">DSM 18319</strain>
    </source>
</reference>
<dbReference type="GO" id="GO:0003677">
    <property type="term" value="F:DNA binding"/>
    <property type="evidence" value="ECO:0007669"/>
    <property type="project" value="UniProtKB-KW"/>
</dbReference>
<sequence length="255" mass="27834">MTSAPNAEDTAASSPAPGGLGAAPAPVVALSPLSPPSSRYRISDAVYEQLSEAIRNLQLPPGTPISEPGIASWLQVSRSPVREAFTRLVDLGLISVVPQVGSQIAPISLREVEEAVFIRTALETSAFQRAIQGSAPDTTEIQRLVDANRRAAEDNDIKAFFDTDEQLHQNVFVLAGMPRLWHVVRGTKMQLDRLRQLNLSLAVLNPELVEEHQQIVDALRDQDEAAGLNVIRTHATRILDVMEMHRAAHPSFFAE</sequence>
<dbReference type="GO" id="GO:0003700">
    <property type="term" value="F:DNA-binding transcription factor activity"/>
    <property type="evidence" value="ECO:0007669"/>
    <property type="project" value="InterPro"/>
</dbReference>
<dbReference type="Pfam" id="PF07729">
    <property type="entry name" value="FCD"/>
    <property type="match status" value="1"/>
</dbReference>
<organism evidence="5 6">
    <name type="scientific">Microterricola gilva</name>
    <dbReference type="NCBI Taxonomy" id="393267"/>
    <lineage>
        <taxon>Bacteria</taxon>
        <taxon>Bacillati</taxon>
        <taxon>Actinomycetota</taxon>
        <taxon>Actinomycetes</taxon>
        <taxon>Micrococcales</taxon>
        <taxon>Microbacteriaceae</taxon>
        <taxon>Microterricola</taxon>
    </lineage>
</organism>
<proteinExistence type="predicted"/>
<dbReference type="SMART" id="SM00345">
    <property type="entry name" value="HTH_GNTR"/>
    <property type="match status" value="1"/>
</dbReference>
<dbReference type="PROSITE" id="PS50949">
    <property type="entry name" value="HTH_GNTR"/>
    <property type="match status" value="1"/>
</dbReference>
<evidence type="ECO:0000259" key="4">
    <source>
        <dbReference type="PROSITE" id="PS50949"/>
    </source>
</evidence>
<keyword evidence="6" id="KW-1185">Reference proteome</keyword>
<evidence type="ECO:0000313" key="6">
    <source>
        <dbReference type="Proteomes" id="UP000291483"/>
    </source>
</evidence>
<dbReference type="EMBL" id="SHLC01000001">
    <property type="protein sequence ID" value="RZU63727.1"/>
    <property type="molecule type" value="Genomic_DNA"/>
</dbReference>
<comment type="caution">
    <text evidence="5">The sequence shown here is derived from an EMBL/GenBank/DDBJ whole genome shotgun (WGS) entry which is preliminary data.</text>
</comment>
<dbReference type="SUPFAM" id="SSF46785">
    <property type="entry name" value="Winged helix' DNA-binding domain"/>
    <property type="match status" value="1"/>
</dbReference>
<dbReference type="InterPro" id="IPR036390">
    <property type="entry name" value="WH_DNA-bd_sf"/>
</dbReference>
<protein>
    <submittedName>
        <fullName evidence="5">GntR family transcriptional regulator</fullName>
    </submittedName>
</protein>
<dbReference type="Gene3D" id="1.20.120.530">
    <property type="entry name" value="GntR ligand-binding domain-like"/>
    <property type="match status" value="1"/>
</dbReference>
<evidence type="ECO:0000313" key="5">
    <source>
        <dbReference type="EMBL" id="RZU63727.1"/>
    </source>
</evidence>
<dbReference type="InterPro" id="IPR000524">
    <property type="entry name" value="Tscrpt_reg_HTH_GntR"/>
</dbReference>
<dbReference type="SMART" id="SM00895">
    <property type="entry name" value="FCD"/>
    <property type="match status" value="1"/>
</dbReference>
<keyword evidence="1" id="KW-0805">Transcription regulation</keyword>